<dbReference type="InterPro" id="IPR001034">
    <property type="entry name" value="DeoR_HTH"/>
</dbReference>
<keyword evidence="2" id="KW-0804">Transcription</keyword>
<dbReference type="Pfam" id="PF13280">
    <property type="entry name" value="WYL"/>
    <property type="match status" value="1"/>
</dbReference>
<dbReference type="PANTHER" id="PTHR34580:SF3">
    <property type="entry name" value="PROTEIN PAFB"/>
    <property type="match status" value="1"/>
</dbReference>
<dbReference type="SUPFAM" id="SSF46785">
    <property type="entry name" value="Winged helix' DNA-binding domain"/>
    <property type="match status" value="1"/>
</dbReference>
<dbReference type="InterPro" id="IPR036390">
    <property type="entry name" value="WH_DNA-bd_sf"/>
</dbReference>
<sequence>MADTSQRILRLLSLLGTGRAWPGAELAEALGTSPRSLRRDIDRLRELGYAVESLRGPGGHYRLAAGRAVPPLLLEDDEVVAATLGLRIVAGGPGGVEGVEESAERALAKLGQVLPSRLARRAEALGAAVEPERRSWPGVRPDVLTALGEAVAAGHWVRFLHRGRDGEERRRRADPYRLVMSGRRWYLYAWDRDVEGWRTFRLDRVSGVVPARAPFVPREMPGGEPGEGLADRMERDFREGGAGHAVSVLFDAPAREVAARIARVDGDLVQVGADRARYTARVDSFEWIAVVLALTGLPFTVEGPEEFARRTAALADLLHRSAAPALRAPRPADPRP</sequence>
<dbReference type="Pfam" id="PF08279">
    <property type="entry name" value="HTH_11"/>
    <property type="match status" value="1"/>
</dbReference>
<organism evidence="4 5">
    <name type="scientific">Nocardiopsis tropica</name>
    <dbReference type="NCBI Taxonomy" id="109330"/>
    <lineage>
        <taxon>Bacteria</taxon>
        <taxon>Bacillati</taxon>
        <taxon>Actinomycetota</taxon>
        <taxon>Actinomycetes</taxon>
        <taxon>Streptosporangiales</taxon>
        <taxon>Nocardiopsidaceae</taxon>
        <taxon>Nocardiopsis</taxon>
    </lineage>
</organism>
<evidence type="ECO:0000259" key="3">
    <source>
        <dbReference type="PROSITE" id="PS51000"/>
    </source>
</evidence>
<dbReference type="InterPro" id="IPR036388">
    <property type="entry name" value="WH-like_DNA-bd_sf"/>
</dbReference>
<dbReference type="Proteomes" id="UP001348641">
    <property type="component" value="Unassembled WGS sequence"/>
</dbReference>
<protein>
    <submittedName>
        <fullName evidence="4">WYL domain-containing protein</fullName>
    </submittedName>
</protein>
<accession>A0ABU7KS34</accession>
<evidence type="ECO:0000313" key="4">
    <source>
        <dbReference type="EMBL" id="MEE2052118.1"/>
    </source>
</evidence>
<reference evidence="4 5" key="1">
    <citation type="submission" date="2023-07" db="EMBL/GenBank/DDBJ databases">
        <authorList>
            <person name="Girao M."/>
            <person name="Carvalho M.F."/>
        </authorList>
    </citation>
    <scope>NUCLEOTIDE SEQUENCE [LARGE SCALE GENOMIC DNA]</scope>
    <source>
        <strain evidence="4 5">66/93</strain>
    </source>
</reference>
<dbReference type="RefSeq" id="WP_330159163.1">
    <property type="nucleotide sequence ID" value="NZ_BAAAJA010000004.1"/>
</dbReference>
<dbReference type="InterPro" id="IPR028349">
    <property type="entry name" value="PafC-like"/>
</dbReference>
<dbReference type="InterPro" id="IPR051534">
    <property type="entry name" value="CBASS_pafABC_assoc_protein"/>
</dbReference>
<dbReference type="CDD" id="cd00090">
    <property type="entry name" value="HTH_ARSR"/>
    <property type="match status" value="1"/>
</dbReference>
<gene>
    <name evidence="4" type="ORF">Q8A49_16590</name>
</gene>
<dbReference type="PROSITE" id="PS52050">
    <property type="entry name" value="WYL"/>
    <property type="match status" value="1"/>
</dbReference>
<dbReference type="Gene3D" id="1.10.10.10">
    <property type="entry name" value="Winged helix-like DNA-binding domain superfamily/Winged helix DNA-binding domain"/>
    <property type="match status" value="1"/>
</dbReference>
<dbReference type="InterPro" id="IPR011991">
    <property type="entry name" value="ArsR-like_HTH"/>
</dbReference>
<dbReference type="InterPro" id="IPR026881">
    <property type="entry name" value="WYL_dom"/>
</dbReference>
<dbReference type="PANTHER" id="PTHR34580">
    <property type="match status" value="1"/>
</dbReference>
<comment type="caution">
    <text evidence="4">The sequence shown here is derived from an EMBL/GenBank/DDBJ whole genome shotgun (WGS) entry which is preliminary data.</text>
</comment>
<keyword evidence="1" id="KW-0805">Transcription regulation</keyword>
<dbReference type="InterPro" id="IPR013196">
    <property type="entry name" value="HTH_11"/>
</dbReference>
<evidence type="ECO:0000256" key="1">
    <source>
        <dbReference type="ARBA" id="ARBA00023015"/>
    </source>
</evidence>
<proteinExistence type="predicted"/>
<name>A0ABU7KS34_9ACTN</name>
<dbReference type="PROSITE" id="PS51000">
    <property type="entry name" value="HTH_DEOR_2"/>
    <property type="match status" value="1"/>
</dbReference>
<feature type="domain" description="HTH deoR-type" evidence="3">
    <location>
        <begin position="4"/>
        <end position="62"/>
    </location>
</feature>
<evidence type="ECO:0000313" key="5">
    <source>
        <dbReference type="Proteomes" id="UP001348641"/>
    </source>
</evidence>
<dbReference type="PIRSF" id="PIRSF016838">
    <property type="entry name" value="PafC"/>
    <property type="match status" value="1"/>
</dbReference>
<dbReference type="EMBL" id="JAUUCC010000040">
    <property type="protein sequence ID" value="MEE2052118.1"/>
    <property type="molecule type" value="Genomic_DNA"/>
</dbReference>
<evidence type="ECO:0000256" key="2">
    <source>
        <dbReference type="ARBA" id="ARBA00023163"/>
    </source>
</evidence>